<evidence type="ECO:0000256" key="1">
    <source>
        <dbReference type="SAM" id="MobiDB-lite"/>
    </source>
</evidence>
<protein>
    <submittedName>
        <fullName evidence="3">Tetratricopeptide repeat protein</fullName>
    </submittedName>
</protein>
<evidence type="ECO:0000256" key="2">
    <source>
        <dbReference type="SAM" id="Phobius"/>
    </source>
</evidence>
<keyword evidence="2" id="KW-0472">Membrane</keyword>
<sequence length="312" mass="31775">MSMIFSALREIDKPGDPAAVPAPAMATPARRSLAPWIAAGAVLAGGAGAAAYLWLQQTRSAEAHLVQTAPAPVARMTTVAAEPPATPVAAPAAAVLPAESLAPVALAEPAAAPATESEPHADAVPAAEAPPAAPMPAAQPAAPRDEAPSAAAAPAAPTASTAPADTAAARPAPQRAPGAIRVSAAAPADQGAKDARVALQVQAFNAAMAASQFEAAGQALAQLKRDLRPESITLLRMSAWHAMATGQAEQARLLYGEILHRLPGDENAGINAAILAWDAGRHDTAREIIERLRLHHPDSELIKRYRKAMQGS</sequence>
<dbReference type="SUPFAM" id="SSF48452">
    <property type="entry name" value="TPR-like"/>
    <property type="match status" value="1"/>
</dbReference>
<dbReference type="InterPro" id="IPR011990">
    <property type="entry name" value="TPR-like_helical_dom_sf"/>
</dbReference>
<dbReference type="EMBL" id="JACYTO010000002">
    <property type="protein sequence ID" value="MBD8503644.1"/>
    <property type="molecule type" value="Genomic_DNA"/>
</dbReference>
<gene>
    <name evidence="3" type="ORF">IFO67_12180</name>
</gene>
<keyword evidence="2" id="KW-0812">Transmembrane</keyword>
<keyword evidence="4" id="KW-1185">Reference proteome</keyword>
<dbReference type="Gene3D" id="1.25.40.10">
    <property type="entry name" value="Tetratricopeptide repeat domain"/>
    <property type="match status" value="1"/>
</dbReference>
<feature type="region of interest" description="Disordered" evidence="1">
    <location>
        <begin position="109"/>
        <end position="187"/>
    </location>
</feature>
<keyword evidence="2" id="KW-1133">Transmembrane helix</keyword>
<dbReference type="Pfam" id="PF14559">
    <property type="entry name" value="TPR_19"/>
    <property type="match status" value="1"/>
</dbReference>
<accession>A0ABR9BCG2</accession>
<reference evidence="4" key="1">
    <citation type="submission" date="2023-07" db="EMBL/GenBank/DDBJ databases">
        <title>Thauera sp. CAU 1555 isolated from sand of Yaerae Beach.</title>
        <authorList>
            <person name="Kim W."/>
        </authorList>
    </citation>
    <scope>NUCLEOTIDE SEQUENCE [LARGE SCALE GENOMIC DNA]</scope>
    <source>
        <strain evidence="4">CAU 1555</strain>
    </source>
</reference>
<evidence type="ECO:0000313" key="4">
    <source>
        <dbReference type="Proteomes" id="UP000603602"/>
    </source>
</evidence>
<dbReference type="RefSeq" id="WP_187718463.1">
    <property type="nucleotide sequence ID" value="NZ_JACTAH010000002.1"/>
</dbReference>
<dbReference type="Proteomes" id="UP000603602">
    <property type="component" value="Unassembled WGS sequence"/>
</dbReference>
<comment type="caution">
    <text evidence="3">The sequence shown here is derived from an EMBL/GenBank/DDBJ whole genome shotgun (WGS) entry which is preliminary data.</text>
</comment>
<organism evidence="3 4">
    <name type="scientific">Thauera sedimentorum</name>
    <dbReference type="NCBI Taxonomy" id="2767595"/>
    <lineage>
        <taxon>Bacteria</taxon>
        <taxon>Pseudomonadati</taxon>
        <taxon>Pseudomonadota</taxon>
        <taxon>Betaproteobacteria</taxon>
        <taxon>Rhodocyclales</taxon>
        <taxon>Zoogloeaceae</taxon>
        <taxon>Thauera</taxon>
    </lineage>
</organism>
<proteinExistence type="predicted"/>
<feature type="transmembrane region" description="Helical" evidence="2">
    <location>
        <begin position="33"/>
        <end position="55"/>
    </location>
</feature>
<evidence type="ECO:0000313" key="3">
    <source>
        <dbReference type="EMBL" id="MBD8503644.1"/>
    </source>
</evidence>
<name>A0ABR9BCG2_9RHOO</name>